<feature type="non-terminal residue" evidence="2">
    <location>
        <position position="299"/>
    </location>
</feature>
<dbReference type="InterPro" id="IPR038717">
    <property type="entry name" value="Tc1-like_DDE_dom"/>
</dbReference>
<dbReference type="Gene3D" id="3.30.420.10">
    <property type="entry name" value="Ribonuclease H-like superfamily/Ribonuclease H"/>
    <property type="match status" value="1"/>
</dbReference>
<dbReference type="STRING" id="260086.SAMN05216207_1001521"/>
<gene>
    <name evidence="2" type="ORF">SAMN05216207_1001521</name>
</gene>
<dbReference type="Pfam" id="PF13565">
    <property type="entry name" value="HTH_32"/>
    <property type="match status" value="1"/>
</dbReference>
<dbReference type="InterPro" id="IPR009057">
    <property type="entry name" value="Homeodomain-like_sf"/>
</dbReference>
<organism evidence="2 3">
    <name type="scientific">Pseudonocardia ammonioxydans</name>
    <dbReference type="NCBI Taxonomy" id="260086"/>
    <lineage>
        <taxon>Bacteria</taxon>
        <taxon>Bacillati</taxon>
        <taxon>Actinomycetota</taxon>
        <taxon>Actinomycetes</taxon>
        <taxon>Pseudonocardiales</taxon>
        <taxon>Pseudonocardiaceae</taxon>
        <taxon>Pseudonocardia</taxon>
    </lineage>
</organism>
<sequence length="299" mass="34144">MARQPEVFVRELDPAEAQRLVKITRTARDRVRLRRAGIVLASVQGRSAAEAAAMFAATAQYAREVIHAFNQQGFAALDPKWSGGRPHKFGPHVRELICRVARTPPQQAGLPFTTWSLSKLVEHLAAVHRVAISIDTVRRVLRAAGVRWQATKTWKASRDPHFREKMDRILDLYDRSAAGRIPDGGRVICVDEFGPLNLQPRPGRGWFPSGRPNRLRATYNRYGGVRHMLSGLDLASGQMFYRLRDRKRWQEFLDFLRQLRRRFPTGRLYVVCDNFSPHLKTEVAAWCATHDVELVFTPT</sequence>
<dbReference type="NCBIfam" id="NF033545">
    <property type="entry name" value="transpos_IS630"/>
    <property type="match status" value="1"/>
</dbReference>
<dbReference type="SUPFAM" id="SSF46689">
    <property type="entry name" value="Homeodomain-like"/>
    <property type="match status" value="1"/>
</dbReference>
<protein>
    <submittedName>
        <fullName evidence="2">Transposase</fullName>
    </submittedName>
</protein>
<dbReference type="Proteomes" id="UP000199614">
    <property type="component" value="Unassembled WGS sequence"/>
</dbReference>
<dbReference type="OrthoDB" id="2375382at2"/>
<dbReference type="RefSeq" id="WP_093336462.1">
    <property type="nucleotide sequence ID" value="NZ_FOUY01000001.1"/>
</dbReference>
<dbReference type="EMBL" id="FOUY01000001">
    <property type="protein sequence ID" value="SFM65641.1"/>
    <property type="molecule type" value="Genomic_DNA"/>
</dbReference>
<dbReference type="AlphaFoldDB" id="A0A1I4SMM3"/>
<dbReference type="GO" id="GO:0003676">
    <property type="term" value="F:nucleic acid binding"/>
    <property type="evidence" value="ECO:0007669"/>
    <property type="project" value="InterPro"/>
</dbReference>
<name>A0A1I4SMM3_PSUAM</name>
<evidence type="ECO:0000313" key="2">
    <source>
        <dbReference type="EMBL" id="SFM65641.1"/>
    </source>
</evidence>
<evidence type="ECO:0000259" key="1">
    <source>
        <dbReference type="Pfam" id="PF13358"/>
    </source>
</evidence>
<dbReference type="Pfam" id="PF13358">
    <property type="entry name" value="DDE_3"/>
    <property type="match status" value="1"/>
</dbReference>
<dbReference type="SUPFAM" id="SSF53098">
    <property type="entry name" value="Ribonuclease H-like"/>
    <property type="match status" value="1"/>
</dbReference>
<evidence type="ECO:0000313" key="3">
    <source>
        <dbReference type="Proteomes" id="UP000199614"/>
    </source>
</evidence>
<dbReference type="InterPro" id="IPR012337">
    <property type="entry name" value="RNaseH-like_sf"/>
</dbReference>
<feature type="domain" description="Tc1-like transposase DDE" evidence="1">
    <location>
        <begin position="186"/>
        <end position="299"/>
    </location>
</feature>
<dbReference type="InterPro" id="IPR036397">
    <property type="entry name" value="RNaseH_sf"/>
</dbReference>
<proteinExistence type="predicted"/>
<dbReference type="InterPro" id="IPR047655">
    <property type="entry name" value="Transpos_IS630-like"/>
</dbReference>
<reference evidence="2 3" key="1">
    <citation type="submission" date="2016-10" db="EMBL/GenBank/DDBJ databases">
        <authorList>
            <person name="de Groot N.N."/>
        </authorList>
    </citation>
    <scope>NUCLEOTIDE SEQUENCE [LARGE SCALE GENOMIC DNA]</scope>
    <source>
        <strain evidence="2 3">CGMCC 4.1877</strain>
    </source>
</reference>
<keyword evidence="3" id="KW-1185">Reference proteome</keyword>
<accession>A0A1I4SMM3</accession>